<accession>A0A8B7B8T6</accession>
<organism evidence="1 2">
    <name type="scientific">Orycteropus afer afer</name>
    <dbReference type="NCBI Taxonomy" id="1230840"/>
    <lineage>
        <taxon>Eukaryota</taxon>
        <taxon>Metazoa</taxon>
        <taxon>Chordata</taxon>
        <taxon>Craniata</taxon>
        <taxon>Vertebrata</taxon>
        <taxon>Euteleostomi</taxon>
        <taxon>Mammalia</taxon>
        <taxon>Eutheria</taxon>
        <taxon>Afrotheria</taxon>
        <taxon>Tubulidentata</taxon>
        <taxon>Orycteropodidae</taxon>
        <taxon>Orycteropus</taxon>
    </lineage>
</organism>
<dbReference type="Proteomes" id="UP000694850">
    <property type="component" value="Unplaced"/>
</dbReference>
<feature type="non-terminal residue" evidence="2">
    <location>
        <position position="192"/>
    </location>
</feature>
<gene>
    <name evidence="2" type="primary">LOC103212402</name>
</gene>
<dbReference type="AlphaFoldDB" id="A0A8B7B8T6"/>
<reference evidence="2" key="1">
    <citation type="submission" date="2025-08" db="UniProtKB">
        <authorList>
            <consortium name="RefSeq"/>
        </authorList>
    </citation>
    <scope>IDENTIFICATION</scope>
</reference>
<keyword evidence="1" id="KW-1185">Reference proteome</keyword>
<evidence type="ECO:0000313" key="1">
    <source>
        <dbReference type="Proteomes" id="UP000694850"/>
    </source>
</evidence>
<dbReference type="RefSeq" id="XP_007956578.1">
    <property type="nucleotide sequence ID" value="XM_007958387.1"/>
</dbReference>
<proteinExistence type="predicted"/>
<dbReference type="GeneID" id="103212402"/>
<sequence>MPLSPLPAALLSHMISVSNVPPPPIHNIPSLKLSKCIDYDQLNALCHITELHGKSSCSVLATHRTFLKQYPKIFLQRKVRLPKLITLETKRRSTDYKEQSEPTPPDDSHNIAVHIRKMHGCSSLYGPKGFEDRLEEFIMILKKLPIHRTVHEHNTVWKMLQTVPDLTSQLTDDHLKALSQSVISETWIKGST</sequence>
<dbReference type="OrthoDB" id="9805784at2759"/>
<name>A0A8B7B8T6_ORYAF</name>
<evidence type="ECO:0000313" key="2">
    <source>
        <dbReference type="RefSeq" id="XP_007956578.1"/>
    </source>
</evidence>
<protein>
    <submittedName>
        <fullName evidence="2">Cyclic nucleotide-binding domain-containing protein 1-like</fullName>
    </submittedName>
</protein>